<evidence type="ECO:0000313" key="3">
    <source>
        <dbReference type="Proteomes" id="UP000015100"/>
    </source>
</evidence>
<gene>
    <name evidence="2" type="ORF">H072_6457</name>
</gene>
<keyword evidence="3" id="KW-1185">Reference proteome</keyword>
<dbReference type="OMA" id="LTASYCF"/>
<dbReference type="AlphaFoldDB" id="S8BK63"/>
<comment type="caution">
    <text evidence="2">The sequence shown here is derived from an EMBL/GenBank/DDBJ whole genome shotgun (WGS) entry which is preliminary data.</text>
</comment>
<reference evidence="3" key="2">
    <citation type="submission" date="2013-04" db="EMBL/GenBank/DDBJ databases">
        <title>Genomic mechanisms accounting for the adaptation to parasitism in nematode-trapping fungi.</title>
        <authorList>
            <person name="Ahren D.G."/>
        </authorList>
    </citation>
    <scope>NUCLEOTIDE SEQUENCE [LARGE SCALE GENOMIC DNA]</scope>
    <source>
        <strain evidence="3">CBS 200.50</strain>
    </source>
</reference>
<organism evidence="2 3">
    <name type="scientific">Dactylellina haptotyla (strain CBS 200.50)</name>
    <name type="common">Nematode-trapping fungus</name>
    <name type="synonym">Monacrosporium haptotylum</name>
    <dbReference type="NCBI Taxonomy" id="1284197"/>
    <lineage>
        <taxon>Eukaryota</taxon>
        <taxon>Fungi</taxon>
        <taxon>Dikarya</taxon>
        <taxon>Ascomycota</taxon>
        <taxon>Pezizomycotina</taxon>
        <taxon>Orbiliomycetes</taxon>
        <taxon>Orbiliales</taxon>
        <taxon>Orbiliaceae</taxon>
        <taxon>Dactylellina</taxon>
    </lineage>
</organism>
<dbReference type="OrthoDB" id="5287582at2759"/>
<name>S8BK63_DACHA</name>
<dbReference type="PROSITE" id="PS50181">
    <property type="entry name" value="FBOX"/>
    <property type="match status" value="1"/>
</dbReference>
<dbReference type="InterPro" id="IPR001810">
    <property type="entry name" value="F-box_dom"/>
</dbReference>
<dbReference type="InterPro" id="IPR036047">
    <property type="entry name" value="F-box-like_dom_sf"/>
</dbReference>
<evidence type="ECO:0000259" key="1">
    <source>
        <dbReference type="PROSITE" id="PS50181"/>
    </source>
</evidence>
<dbReference type="HOGENOM" id="CLU_009121_0_0_1"/>
<feature type="domain" description="F-box" evidence="1">
    <location>
        <begin position="29"/>
        <end position="77"/>
    </location>
</feature>
<reference evidence="2 3" key="1">
    <citation type="journal article" date="2013" name="PLoS Genet.">
        <title>Genomic mechanisms accounting for the adaptation to parasitism in nematode-trapping fungi.</title>
        <authorList>
            <person name="Meerupati T."/>
            <person name="Andersson K.M."/>
            <person name="Friman E."/>
            <person name="Kumar D."/>
            <person name="Tunlid A."/>
            <person name="Ahren D."/>
        </authorList>
    </citation>
    <scope>NUCLEOTIDE SEQUENCE [LARGE SCALE GENOMIC DNA]</scope>
    <source>
        <strain evidence="2 3">CBS 200.50</strain>
    </source>
</reference>
<sequence length="464" mass="53964">MASTVQAGEQNQTTTISTTTTATTKPVAAFKLLDLPADIFQLILQRLTLRDIIALSLSAKSLRHIYKRNKKDRFERFCSTKIHTKFLGPYRKHEPCSSTYKCPYCSHPLCPPSCKSALFLDSSCGIFFPPSLWDVREARFAYGDRAYLRRPTWETPSFSREYSTVWCEHHRCPRDLFSMKKFHKRSRSDQFLKEYFKGGLWGLTWEEARSRRAQSHKSARWFVGYKTKSSEHLASLLTKEDSNDLNSLECHEKKFFETFCRHCFQPLQDILHLYRRPMGGRPCYKFHHPRLLESGCDNCGVVTIRFTWVDVFDQSRTQNKTRQVFDAAWPAARFMNRSKKKAATRQDLPEEYLLLLATECRVVRSFDAVETQRLRPIDPAGAETALSVVRGRSIVNVPPPRIGIQDLPYKVLALILDYLRADWEDESWFNALTASYCFLKASQRMHPKAGRPYTAKEVWRESYS</sequence>
<dbReference type="SUPFAM" id="SSF81383">
    <property type="entry name" value="F-box domain"/>
    <property type="match status" value="1"/>
</dbReference>
<dbReference type="Proteomes" id="UP000015100">
    <property type="component" value="Unassembled WGS sequence"/>
</dbReference>
<evidence type="ECO:0000313" key="2">
    <source>
        <dbReference type="EMBL" id="EPS39728.1"/>
    </source>
</evidence>
<dbReference type="EMBL" id="AQGS01000454">
    <property type="protein sequence ID" value="EPS39728.1"/>
    <property type="molecule type" value="Genomic_DNA"/>
</dbReference>
<protein>
    <recommendedName>
        <fullName evidence="1">F-box domain-containing protein</fullName>
    </recommendedName>
</protein>
<dbReference type="Pfam" id="PF00646">
    <property type="entry name" value="F-box"/>
    <property type="match status" value="1"/>
</dbReference>
<accession>S8BK63</accession>
<proteinExistence type="predicted"/>